<dbReference type="Proteomes" id="UP000887568">
    <property type="component" value="Unplaced"/>
</dbReference>
<protein>
    <recommendedName>
        <fullName evidence="9">Fe2OG dioxygenase domain-containing protein</fullName>
    </recommendedName>
</protein>
<dbReference type="InterPro" id="IPR018247">
    <property type="entry name" value="EF_Hand_1_Ca_BS"/>
</dbReference>
<dbReference type="InterPro" id="IPR005123">
    <property type="entry name" value="Oxoglu/Fe-dep_dioxygenase_dom"/>
</dbReference>
<evidence type="ECO:0000256" key="5">
    <source>
        <dbReference type="ARBA" id="ARBA00023002"/>
    </source>
</evidence>
<dbReference type="AlphaFoldDB" id="A0A913Z9M2"/>
<dbReference type="GeneID" id="119722416"/>
<dbReference type="PROSITE" id="PS51471">
    <property type="entry name" value="FE2OG_OXY"/>
    <property type="match status" value="1"/>
</dbReference>
<proteinExistence type="predicted"/>
<dbReference type="InterPro" id="IPR045054">
    <property type="entry name" value="P4HA-like"/>
</dbReference>
<evidence type="ECO:0000256" key="4">
    <source>
        <dbReference type="ARBA" id="ARBA00022964"/>
    </source>
</evidence>
<dbReference type="Pfam" id="PF13640">
    <property type="entry name" value="2OG-FeII_Oxy_3"/>
    <property type="match status" value="1"/>
</dbReference>
<evidence type="ECO:0000256" key="7">
    <source>
        <dbReference type="SAM" id="MobiDB-lite"/>
    </source>
</evidence>
<evidence type="ECO:0000256" key="6">
    <source>
        <dbReference type="ARBA" id="ARBA00023004"/>
    </source>
</evidence>
<dbReference type="OrthoDB" id="420380at2759"/>
<dbReference type="InterPro" id="IPR044862">
    <property type="entry name" value="Pro_4_hyd_alph_FE2OG_OXY"/>
</dbReference>
<dbReference type="GO" id="GO:0031418">
    <property type="term" value="F:L-ascorbic acid binding"/>
    <property type="evidence" value="ECO:0007669"/>
    <property type="project" value="UniProtKB-KW"/>
</dbReference>
<keyword evidence="2" id="KW-0479">Metal-binding</keyword>
<keyword evidence="5" id="KW-0560">Oxidoreductase</keyword>
<keyword evidence="3" id="KW-0847">Vitamin C</keyword>
<feature type="signal peptide" evidence="8">
    <location>
        <begin position="1"/>
        <end position="39"/>
    </location>
</feature>
<keyword evidence="4" id="KW-0223">Dioxygenase</keyword>
<feature type="region of interest" description="Disordered" evidence="7">
    <location>
        <begin position="43"/>
        <end position="63"/>
    </location>
</feature>
<evidence type="ECO:0000313" key="10">
    <source>
        <dbReference type="EnsemblMetazoa" id="XP_038048452.1"/>
    </source>
</evidence>
<dbReference type="OMA" id="VIWYNHF"/>
<feature type="chain" id="PRO_5036735439" description="Fe2OG dioxygenase domain-containing protein" evidence="8">
    <location>
        <begin position="40"/>
        <end position="449"/>
    </location>
</feature>
<reference evidence="10" key="1">
    <citation type="submission" date="2022-11" db="UniProtKB">
        <authorList>
            <consortium name="EnsemblMetazoa"/>
        </authorList>
    </citation>
    <scope>IDENTIFICATION</scope>
</reference>
<feature type="domain" description="Fe2OG dioxygenase" evidence="9">
    <location>
        <begin position="293"/>
        <end position="436"/>
    </location>
</feature>
<keyword evidence="11" id="KW-1185">Reference proteome</keyword>
<accession>A0A913Z9M2</accession>
<name>A0A913Z9M2_PATMI</name>
<dbReference type="GO" id="GO:0004656">
    <property type="term" value="F:procollagen-proline 4-dioxygenase activity"/>
    <property type="evidence" value="ECO:0007669"/>
    <property type="project" value="TreeGrafter"/>
</dbReference>
<dbReference type="Gene3D" id="2.60.120.620">
    <property type="entry name" value="q2cbj1_9rhob like domain"/>
    <property type="match status" value="1"/>
</dbReference>
<keyword evidence="6" id="KW-0408">Iron</keyword>
<keyword evidence="8" id="KW-0732">Signal</keyword>
<organism evidence="10 11">
    <name type="scientific">Patiria miniata</name>
    <name type="common">Bat star</name>
    <name type="synonym">Asterina miniata</name>
    <dbReference type="NCBI Taxonomy" id="46514"/>
    <lineage>
        <taxon>Eukaryota</taxon>
        <taxon>Metazoa</taxon>
        <taxon>Echinodermata</taxon>
        <taxon>Eleutherozoa</taxon>
        <taxon>Asterozoa</taxon>
        <taxon>Asteroidea</taxon>
        <taxon>Valvatacea</taxon>
        <taxon>Valvatida</taxon>
        <taxon>Asterinidae</taxon>
        <taxon>Patiria</taxon>
    </lineage>
</organism>
<dbReference type="InterPro" id="IPR006620">
    <property type="entry name" value="Pro_4_hyd_alph"/>
</dbReference>
<dbReference type="EnsemblMetazoa" id="XM_038192524.1">
    <property type="protein sequence ID" value="XP_038048452.1"/>
    <property type="gene ID" value="LOC119722416"/>
</dbReference>
<dbReference type="GO" id="GO:0005783">
    <property type="term" value="C:endoplasmic reticulum"/>
    <property type="evidence" value="ECO:0007669"/>
    <property type="project" value="TreeGrafter"/>
</dbReference>
<sequence length="449" mass="50036">MIMEGCSALNPRQASLASRPLAFLFIVLVGSLAVLSAEGHEGLSSNVDSGSSSGLPSLEDGQEDHKRFYKKPDENDHVRKTCKVESGSGGTGGRSDDACPGKPRLVRLAGEQVGHVEELELVPGKTHLLKTINMKPVIFEIPNFFTSEECSHIISLAKEQGLHDSATKSTGNGKGLALRDVNGDQKLSLRELQLTLEDGYDVFLDDDDIRQMYSEIGIDLNSDGFLSRQEVNGKTIGKISTYITKLLEEQPIKKSRFSEQTWIYPDQTEDPLVQSFQDRISKLTQLPQALIDKFSYFQVVHYGKHGHYNAHHDSSFIDESTCCHLTEDKHCRICRFMTIMVYLNDVEEGGETAFPVANNETYNTHVFRQTGMMNLNSRCGDSNLKVHPQQGKAVVWYNHFINNSTGWLGDVDPFTWHGGCPVTKGQKWIMNRWISVSESPDVDLAVALP</sequence>
<dbReference type="RefSeq" id="XP_038048452.1">
    <property type="nucleotide sequence ID" value="XM_038192524.1"/>
</dbReference>
<dbReference type="PANTHER" id="PTHR10869:SF246">
    <property type="entry name" value="TRANSMEMBRANE PROLYL 4-HYDROXYLASE"/>
    <property type="match status" value="1"/>
</dbReference>
<feature type="compositionally biased region" description="Low complexity" evidence="7">
    <location>
        <begin position="43"/>
        <end position="58"/>
    </location>
</feature>
<evidence type="ECO:0000256" key="8">
    <source>
        <dbReference type="SAM" id="SignalP"/>
    </source>
</evidence>
<evidence type="ECO:0000256" key="2">
    <source>
        <dbReference type="ARBA" id="ARBA00022723"/>
    </source>
</evidence>
<dbReference type="GO" id="GO:0005506">
    <property type="term" value="F:iron ion binding"/>
    <property type="evidence" value="ECO:0007669"/>
    <property type="project" value="InterPro"/>
</dbReference>
<comment type="cofactor">
    <cofactor evidence="1">
        <name>L-ascorbate</name>
        <dbReference type="ChEBI" id="CHEBI:38290"/>
    </cofactor>
</comment>
<evidence type="ECO:0000256" key="3">
    <source>
        <dbReference type="ARBA" id="ARBA00022896"/>
    </source>
</evidence>
<evidence type="ECO:0000256" key="1">
    <source>
        <dbReference type="ARBA" id="ARBA00001961"/>
    </source>
</evidence>
<dbReference type="PANTHER" id="PTHR10869">
    <property type="entry name" value="PROLYL 4-HYDROXYLASE ALPHA SUBUNIT"/>
    <property type="match status" value="1"/>
</dbReference>
<dbReference type="PROSITE" id="PS00018">
    <property type="entry name" value="EF_HAND_1"/>
    <property type="match status" value="2"/>
</dbReference>
<evidence type="ECO:0000259" key="9">
    <source>
        <dbReference type="PROSITE" id="PS51471"/>
    </source>
</evidence>
<evidence type="ECO:0000313" key="11">
    <source>
        <dbReference type="Proteomes" id="UP000887568"/>
    </source>
</evidence>
<dbReference type="SMART" id="SM00702">
    <property type="entry name" value="P4Hc"/>
    <property type="match status" value="1"/>
</dbReference>